<dbReference type="InterPro" id="IPR037041">
    <property type="entry name" value="Trigger_fac_C_sf"/>
</dbReference>
<dbReference type="InterPro" id="IPR046357">
    <property type="entry name" value="PPIase_dom_sf"/>
</dbReference>
<evidence type="ECO:0000256" key="12">
    <source>
        <dbReference type="SAM" id="Phobius"/>
    </source>
</evidence>
<dbReference type="PROSITE" id="PS50198">
    <property type="entry name" value="PPIC_PPIASE_2"/>
    <property type="match status" value="1"/>
</dbReference>
<dbReference type="Proteomes" id="UP001466331">
    <property type="component" value="Unassembled WGS sequence"/>
</dbReference>
<evidence type="ECO:0000256" key="3">
    <source>
        <dbReference type="ARBA" id="ARBA00022519"/>
    </source>
</evidence>
<evidence type="ECO:0000256" key="2">
    <source>
        <dbReference type="ARBA" id="ARBA00022475"/>
    </source>
</evidence>
<evidence type="ECO:0000313" key="15">
    <source>
        <dbReference type="Proteomes" id="UP001466331"/>
    </source>
</evidence>
<protein>
    <recommendedName>
        <fullName evidence="9">Periplasmic chaperone PpiD</fullName>
    </recommendedName>
    <alternativeName>
        <fullName evidence="10">Periplasmic folding chaperone</fullName>
    </alternativeName>
</protein>
<evidence type="ECO:0000256" key="10">
    <source>
        <dbReference type="ARBA" id="ARBA00042775"/>
    </source>
</evidence>
<evidence type="ECO:0000256" key="1">
    <source>
        <dbReference type="ARBA" id="ARBA00004382"/>
    </source>
</evidence>
<gene>
    <name evidence="14" type="ORF">WKV44_03935</name>
</gene>
<keyword evidence="7" id="KW-0143">Chaperone</keyword>
<dbReference type="InterPro" id="IPR000297">
    <property type="entry name" value="PPIase_PpiC"/>
</dbReference>
<dbReference type="PANTHER" id="PTHR47529:SF1">
    <property type="entry name" value="PERIPLASMIC CHAPERONE PPID"/>
    <property type="match status" value="1"/>
</dbReference>
<evidence type="ECO:0000256" key="9">
    <source>
        <dbReference type="ARBA" id="ARBA00040743"/>
    </source>
</evidence>
<feature type="domain" description="PpiC" evidence="13">
    <location>
        <begin position="226"/>
        <end position="320"/>
    </location>
</feature>
<evidence type="ECO:0000256" key="4">
    <source>
        <dbReference type="ARBA" id="ARBA00022692"/>
    </source>
</evidence>
<dbReference type="PANTHER" id="PTHR47529">
    <property type="entry name" value="PEPTIDYL-PROLYL CIS-TRANS ISOMERASE D"/>
    <property type="match status" value="1"/>
</dbReference>
<evidence type="ECO:0000313" key="14">
    <source>
        <dbReference type="EMBL" id="MEM5947688.1"/>
    </source>
</evidence>
<evidence type="ECO:0000259" key="13">
    <source>
        <dbReference type="PROSITE" id="PS50198"/>
    </source>
</evidence>
<proteinExistence type="inferred from homology"/>
<evidence type="ECO:0000256" key="11">
    <source>
        <dbReference type="PROSITE-ProRule" id="PRU00278"/>
    </source>
</evidence>
<accession>A0ABU9UAK5</accession>
<dbReference type="InterPro" id="IPR027304">
    <property type="entry name" value="Trigger_fact/SurA_dom_sf"/>
</dbReference>
<dbReference type="Gene3D" id="1.10.3120.10">
    <property type="entry name" value="Trigger factor, C-terminal domain"/>
    <property type="match status" value="1"/>
</dbReference>
<reference evidence="14 15" key="1">
    <citation type="submission" date="2024-03" db="EMBL/GenBank/DDBJ databases">
        <title>Ignisphaera cupida sp. nov., a hyperthermophilic hydrolytic archaeon from a hot spring of Kamchatka, and proposal of Ignisphaeraceae fam. nov.</title>
        <authorList>
            <person name="Podosokorskaya O.A."/>
            <person name="Elcheninov A.G."/>
            <person name="Maltseva A.I."/>
            <person name="Zayulina K.S."/>
            <person name="Novikov A."/>
            <person name="Merkel A.Y."/>
        </authorList>
    </citation>
    <scope>NUCLEOTIDE SEQUENCE [LARGE SCALE GENOMIC DNA]</scope>
    <source>
        <strain evidence="14 15">38H-sp</strain>
    </source>
</reference>
<name>A0ABU9UAK5_9SPIR</name>
<keyword evidence="15" id="KW-1185">Reference proteome</keyword>
<comment type="caution">
    <text evidence="14">The sequence shown here is derived from an EMBL/GenBank/DDBJ whole genome shotgun (WGS) entry which is preliminary data.</text>
</comment>
<keyword evidence="11" id="KW-0413">Isomerase</keyword>
<dbReference type="InterPro" id="IPR052029">
    <property type="entry name" value="PpiD_chaperone"/>
</dbReference>
<keyword evidence="5 12" id="KW-1133">Transmembrane helix</keyword>
<keyword evidence="6 12" id="KW-0472">Membrane</keyword>
<sequence>MANKSTAESPKQKTNHGVLYWTSIIVFTIIIVSFIGAPVVTKYYSGSYGGDVIGSYDGKEIKIGTGGYFDRQLSSLYKQYESQLNNASKESRPFLEYQLYQQAINSTAVHLAALNLAKDAGFTLSPKEIDKAIIQAYTEYGKFDEKSYNNTSALERAKLREFYRDLLTSETVINDLVQGQKVSKKEAEFIANMEYPQRKISYVAYDTSSFPESEIIKFGKENSDMFRKRELSQITLDKQQDAEKLYQEILKEPSKFEDFAKEKSVDNYAKNSGKAGALPYAQLTEYMEEKDASSVFELKTGEIAGVIKAKTGKFLIIRADSDIIEPDFEKQDTINYIKRYILNYHRDIVDKYFYTMAEELKKAGKNGFSSAAKAQNLEVKETKYFPINVGNIEILPSPKASADDTVMAAATTSEDFYRTVFTTPVGEITGPVNLRSYIIVALIEDEKQSPEDKKDAEYTKQIYQYFAMQYINRDIYSFIVDKDRLKVDTDKIAKILFNTGAGNN</sequence>
<organism evidence="14 15">
    <name type="scientific">Rarispira pelagica</name>
    <dbReference type="NCBI Taxonomy" id="3141764"/>
    <lineage>
        <taxon>Bacteria</taxon>
        <taxon>Pseudomonadati</taxon>
        <taxon>Spirochaetota</taxon>
        <taxon>Spirochaetia</taxon>
        <taxon>Winmispirales</taxon>
        <taxon>Winmispiraceae</taxon>
        <taxon>Rarispira</taxon>
    </lineage>
</organism>
<dbReference type="RefSeq" id="WP_420069139.1">
    <property type="nucleotide sequence ID" value="NZ_JBCHKQ010000002.1"/>
</dbReference>
<keyword evidence="2" id="KW-1003">Cell membrane</keyword>
<dbReference type="Pfam" id="PF13624">
    <property type="entry name" value="SurA_N_3"/>
    <property type="match status" value="1"/>
</dbReference>
<dbReference type="Gene3D" id="3.10.50.40">
    <property type="match status" value="1"/>
</dbReference>
<feature type="transmembrane region" description="Helical" evidence="12">
    <location>
        <begin position="20"/>
        <end position="40"/>
    </location>
</feature>
<evidence type="ECO:0000256" key="6">
    <source>
        <dbReference type="ARBA" id="ARBA00023136"/>
    </source>
</evidence>
<comment type="similarity">
    <text evidence="8">Belongs to the PpiD chaperone family.</text>
</comment>
<keyword evidence="11" id="KW-0697">Rotamase</keyword>
<keyword evidence="3" id="KW-0997">Cell inner membrane</keyword>
<dbReference type="Pfam" id="PF00639">
    <property type="entry name" value="Rotamase"/>
    <property type="match status" value="1"/>
</dbReference>
<keyword evidence="4 12" id="KW-0812">Transmembrane</keyword>
<dbReference type="EMBL" id="JBCHKQ010000002">
    <property type="protein sequence ID" value="MEM5947688.1"/>
    <property type="molecule type" value="Genomic_DNA"/>
</dbReference>
<dbReference type="SUPFAM" id="SSF109998">
    <property type="entry name" value="Triger factor/SurA peptide-binding domain-like"/>
    <property type="match status" value="1"/>
</dbReference>
<dbReference type="SUPFAM" id="SSF54534">
    <property type="entry name" value="FKBP-like"/>
    <property type="match status" value="1"/>
</dbReference>
<evidence type="ECO:0000256" key="5">
    <source>
        <dbReference type="ARBA" id="ARBA00022989"/>
    </source>
</evidence>
<evidence type="ECO:0000256" key="8">
    <source>
        <dbReference type="ARBA" id="ARBA00038408"/>
    </source>
</evidence>
<comment type="subcellular location">
    <subcellularLocation>
        <location evidence="1">Cell inner membrane</location>
        <topology evidence="1">Single-pass type II membrane protein</topology>
        <orientation evidence="1">Periplasmic side</orientation>
    </subcellularLocation>
</comment>
<evidence type="ECO:0000256" key="7">
    <source>
        <dbReference type="ARBA" id="ARBA00023186"/>
    </source>
</evidence>